<evidence type="ECO:0000256" key="1">
    <source>
        <dbReference type="ARBA" id="ARBA00006460"/>
    </source>
</evidence>
<gene>
    <name evidence="10" type="primary">RPA1</name>
    <name evidence="10" type="ORF">BN14_05836</name>
</gene>
<evidence type="ECO:0000256" key="6">
    <source>
        <dbReference type="ARBA" id="ARBA00023163"/>
    </source>
</evidence>
<evidence type="ECO:0000256" key="3">
    <source>
        <dbReference type="ARBA" id="ARBA00022478"/>
    </source>
</evidence>
<protein>
    <recommendedName>
        <fullName evidence="7">DNA-directed RNA polymerase I subunit RPA1</fullName>
        <ecNumber evidence="2">2.7.7.6</ecNumber>
    </recommendedName>
    <alternativeName>
        <fullName evidence="8">DNA-directed RNA polymerase I subunit rpa1</fullName>
    </alternativeName>
</protein>
<sequence>MHKTVVHEIPNIASVHEVKEPDPKHPGQFRTKHLETTGTNFSGIWAAAADVVDLNNITSNDIYAILCSYGVEMARTAILKEIESVFSVYKIAVDFRHLTLIADYMTFDGGYKPFNRRGISTHSSTLLKASYETTAAFLSDATLHGDFDDLTSPSGNIVLGRPIQTGTGIFSIGVPTA</sequence>
<reference evidence="10 11" key="1">
    <citation type="journal article" date="2013" name="J. Biotechnol.">
        <title>Establishment and interpretation of the genome sequence of the phytopathogenic fungus Rhizoctonia solani AG1-IB isolate 7/3/14.</title>
        <authorList>
            <person name="Wibberg D.W."/>
            <person name="Jelonek L.J."/>
            <person name="Rupp O.R."/>
            <person name="Hennig M.H."/>
            <person name="Eikmeyer F.E."/>
            <person name="Goesmann A.G."/>
            <person name="Hartmann A.H."/>
            <person name="Borriss R.B."/>
            <person name="Grosch R.G."/>
            <person name="Puehler A.P."/>
            <person name="Schlueter A.S."/>
        </authorList>
    </citation>
    <scope>NUCLEOTIDE SEQUENCE [LARGE SCALE GENOMIC DNA]</scope>
    <source>
        <strain evidence="11">AG1-IB / isolate 7/3/14</strain>
    </source>
</reference>
<dbReference type="Gene3D" id="1.10.150.390">
    <property type="match status" value="1"/>
</dbReference>
<dbReference type="InterPro" id="IPR007081">
    <property type="entry name" value="RNA_pol_Rpb1_5"/>
</dbReference>
<dbReference type="PANTHER" id="PTHR19376:SF11">
    <property type="entry name" value="DNA-DIRECTED RNA POLYMERASE I SUBUNIT RPA1"/>
    <property type="match status" value="1"/>
</dbReference>
<comment type="caution">
    <text evidence="10">The sequence shown here is derived from an EMBL/GenBank/DDBJ whole genome shotgun (WGS) entry which is preliminary data.</text>
</comment>
<dbReference type="FunFam" id="1.10.150.390:FF:000005">
    <property type="entry name" value="DNA-directed RNA polymerase subunit"/>
    <property type="match status" value="1"/>
</dbReference>
<evidence type="ECO:0000256" key="5">
    <source>
        <dbReference type="ARBA" id="ARBA00022695"/>
    </source>
</evidence>
<dbReference type="EC" id="2.7.7.6" evidence="2"/>
<evidence type="ECO:0000256" key="8">
    <source>
        <dbReference type="ARBA" id="ARBA00074527"/>
    </source>
</evidence>
<evidence type="ECO:0000313" key="10">
    <source>
        <dbReference type="EMBL" id="CCO31786.1"/>
    </source>
</evidence>
<keyword evidence="4 10" id="KW-0808">Transferase</keyword>
<dbReference type="SUPFAM" id="SSF64484">
    <property type="entry name" value="beta and beta-prime subunits of DNA dependent RNA-polymerase"/>
    <property type="match status" value="1"/>
</dbReference>
<dbReference type="GO" id="GO:0006351">
    <property type="term" value="P:DNA-templated transcription"/>
    <property type="evidence" value="ECO:0007669"/>
    <property type="project" value="InterPro"/>
</dbReference>
<keyword evidence="5 10" id="KW-0548">Nucleotidyltransferase</keyword>
<dbReference type="EMBL" id="CAOJ01008785">
    <property type="protein sequence ID" value="CCO31786.1"/>
    <property type="molecule type" value="Genomic_DNA"/>
</dbReference>
<evidence type="ECO:0000256" key="7">
    <source>
        <dbReference type="ARBA" id="ARBA00074245"/>
    </source>
</evidence>
<dbReference type="GO" id="GO:0003899">
    <property type="term" value="F:DNA-directed RNA polymerase activity"/>
    <property type="evidence" value="ECO:0007669"/>
    <property type="project" value="UniProtKB-EC"/>
</dbReference>
<comment type="similarity">
    <text evidence="1">Belongs to the RNA polymerase beta' chain family.</text>
</comment>
<dbReference type="GO" id="GO:0003677">
    <property type="term" value="F:DNA binding"/>
    <property type="evidence" value="ECO:0007669"/>
    <property type="project" value="InterPro"/>
</dbReference>
<evidence type="ECO:0000313" key="11">
    <source>
        <dbReference type="Proteomes" id="UP000012065"/>
    </source>
</evidence>
<dbReference type="GO" id="GO:0005736">
    <property type="term" value="C:RNA polymerase I complex"/>
    <property type="evidence" value="ECO:0007669"/>
    <property type="project" value="TreeGrafter"/>
</dbReference>
<organism evidence="10 11">
    <name type="scientific">Thanatephorus cucumeris (strain AG1-IB / isolate 7/3/14)</name>
    <name type="common">Lettuce bottom rot fungus</name>
    <name type="synonym">Rhizoctonia solani</name>
    <dbReference type="NCBI Taxonomy" id="1108050"/>
    <lineage>
        <taxon>Eukaryota</taxon>
        <taxon>Fungi</taxon>
        <taxon>Dikarya</taxon>
        <taxon>Basidiomycota</taxon>
        <taxon>Agaricomycotina</taxon>
        <taxon>Agaricomycetes</taxon>
        <taxon>Cantharellales</taxon>
        <taxon>Ceratobasidiaceae</taxon>
        <taxon>Rhizoctonia</taxon>
        <taxon>Rhizoctonia solani AG-1</taxon>
    </lineage>
</organism>
<keyword evidence="3 10" id="KW-0240">DNA-directed RNA polymerase</keyword>
<evidence type="ECO:0000256" key="4">
    <source>
        <dbReference type="ARBA" id="ARBA00022679"/>
    </source>
</evidence>
<dbReference type="Pfam" id="PF04998">
    <property type="entry name" value="RNA_pol_Rpb1_5"/>
    <property type="match status" value="1"/>
</dbReference>
<keyword evidence="6" id="KW-0804">Transcription</keyword>
<evidence type="ECO:0000259" key="9">
    <source>
        <dbReference type="Pfam" id="PF04998"/>
    </source>
</evidence>
<accession>M5BX93</accession>
<evidence type="ECO:0000256" key="2">
    <source>
        <dbReference type="ARBA" id="ARBA00012418"/>
    </source>
</evidence>
<feature type="domain" description="RNA polymerase Rpb1" evidence="9">
    <location>
        <begin position="25"/>
        <end position="124"/>
    </location>
</feature>
<proteinExistence type="inferred from homology"/>
<dbReference type="HOGENOM" id="CLU_1518878_0_0_1"/>
<dbReference type="InterPro" id="IPR045867">
    <property type="entry name" value="DNA-dir_RpoC_beta_prime"/>
</dbReference>
<dbReference type="Proteomes" id="UP000012065">
    <property type="component" value="Unassembled WGS sequence"/>
</dbReference>
<dbReference type="PANTHER" id="PTHR19376">
    <property type="entry name" value="DNA-DIRECTED RNA POLYMERASE"/>
    <property type="match status" value="1"/>
</dbReference>
<dbReference type="AlphaFoldDB" id="M5BX93"/>
<name>M5BX93_THACB</name>